<evidence type="ECO:0000256" key="9">
    <source>
        <dbReference type="ARBA" id="ARBA00023136"/>
    </source>
</evidence>
<evidence type="ECO:0000313" key="18">
    <source>
        <dbReference type="EMBL" id="KAF0289591.1"/>
    </source>
</evidence>
<dbReference type="EMBL" id="VIIS01002025">
    <property type="protein sequence ID" value="KAF0289591.1"/>
    <property type="molecule type" value="Genomic_DNA"/>
</dbReference>
<feature type="disulfide bond" evidence="16">
    <location>
        <begin position="409"/>
        <end position="414"/>
    </location>
</feature>
<keyword evidence="16" id="KW-1015">Disulfide bond</keyword>
<proteinExistence type="inferred from homology"/>
<comment type="caution">
    <text evidence="18">The sequence shown here is derived from an EMBL/GenBank/DDBJ whole genome shotgun (WGS) entry which is preliminary data.</text>
</comment>
<dbReference type="EC" id="3.1.3.62" evidence="4"/>
<feature type="chain" id="PRO_5025490036" description="Multiple inositol polyphosphate phosphatase 1" evidence="17">
    <location>
        <begin position="20"/>
        <end position="460"/>
    </location>
</feature>
<evidence type="ECO:0000256" key="10">
    <source>
        <dbReference type="ARBA" id="ARBA00023180"/>
    </source>
</evidence>
<keyword evidence="7 17" id="KW-0732">Signal</keyword>
<evidence type="ECO:0000256" key="3">
    <source>
        <dbReference type="ARBA" id="ARBA00012976"/>
    </source>
</evidence>
<evidence type="ECO:0000256" key="15">
    <source>
        <dbReference type="ARBA" id="ARBA00043832"/>
    </source>
</evidence>
<dbReference type="PANTHER" id="PTHR20963:SF8">
    <property type="entry name" value="MULTIPLE INOSITOL POLYPHOSPHATE PHOSPHATASE 1"/>
    <property type="match status" value="1"/>
</dbReference>
<evidence type="ECO:0000256" key="13">
    <source>
        <dbReference type="ARBA" id="ARBA00043671"/>
    </source>
</evidence>
<reference evidence="18 19" key="1">
    <citation type="submission" date="2019-07" db="EMBL/GenBank/DDBJ databases">
        <title>Draft genome assembly of a fouling barnacle, Amphibalanus amphitrite (Darwin, 1854): The first reference genome for Thecostraca.</title>
        <authorList>
            <person name="Kim W."/>
        </authorList>
    </citation>
    <scope>NUCLEOTIDE SEQUENCE [LARGE SCALE GENOMIC DNA]</scope>
    <source>
        <strain evidence="18">SNU_AA5</strain>
        <tissue evidence="18">Soma without cirri and trophi</tissue>
    </source>
</reference>
<dbReference type="CDD" id="cd07061">
    <property type="entry name" value="HP_HAP_like"/>
    <property type="match status" value="1"/>
</dbReference>
<keyword evidence="6" id="KW-1003">Cell membrane</keyword>
<comment type="subcellular location">
    <subcellularLocation>
        <location evidence="1">Cell membrane</location>
    </subcellularLocation>
</comment>
<evidence type="ECO:0000256" key="7">
    <source>
        <dbReference type="ARBA" id="ARBA00022729"/>
    </source>
</evidence>
<dbReference type="AlphaFoldDB" id="A0A6A4VJH3"/>
<evidence type="ECO:0000256" key="12">
    <source>
        <dbReference type="ARBA" id="ARBA00043668"/>
    </source>
</evidence>
<evidence type="ECO:0000256" key="2">
    <source>
        <dbReference type="ARBA" id="ARBA00008422"/>
    </source>
</evidence>
<evidence type="ECO:0000256" key="4">
    <source>
        <dbReference type="ARBA" id="ARBA00013040"/>
    </source>
</evidence>
<dbReference type="SUPFAM" id="SSF53254">
    <property type="entry name" value="Phosphoglycerate mutase-like"/>
    <property type="match status" value="1"/>
</dbReference>
<comment type="similarity">
    <text evidence="2">Belongs to the histidine acid phosphatase family. MINPP1 subfamily.</text>
</comment>
<gene>
    <name evidence="18" type="primary">Mipp1_1</name>
    <name evidence="18" type="ORF">FJT64_012235</name>
</gene>
<dbReference type="PANTHER" id="PTHR20963">
    <property type="entry name" value="MULTIPLE INOSITOL POLYPHOSPHATE PHOSPHATASE-RELATED"/>
    <property type="match status" value="1"/>
</dbReference>
<keyword evidence="19" id="KW-1185">Reference proteome</keyword>
<comment type="catalytic activity">
    <reaction evidence="12">
        <text>1D-myo-inositol 1,2,5,6-tetrakisphosphate + H2O = 1D-myo-inositol 1,2,6-trisphosphate + phosphate</text>
        <dbReference type="Rhea" id="RHEA:77119"/>
        <dbReference type="ChEBI" id="CHEBI:15377"/>
        <dbReference type="ChEBI" id="CHEBI:43474"/>
        <dbReference type="ChEBI" id="CHEBI:195535"/>
        <dbReference type="ChEBI" id="CHEBI:195537"/>
        <dbReference type="EC" id="3.1.3.62"/>
    </reaction>
    <physiologicalReaction direction="left-to-right" evidence="12">
        <dbReference type="Rhea" id="RHEA:77120"/>
    </physiologicalReaction>
</comment>
<dbReference type="Gene3D" id="3.40.50.1240">
    <property type="entry name" value="Phosphoglycerate mutase-like"/>
    <property type="match status" value="1"/>
</dbReference>
<dbReference type="GO" id="GO:0052745">
    <property type="term" value="F:inositol phosphate phosphatase activity"/>
    <property type="evidence" value="ECO:0007669"/>
    <property type="project" value="TreeGrafter"/>
</dbReference>
<dbReference type="EC" id="3.1.3.80" evidence="3"/>
<comment type="catalytic activity">
    <reaction evidence="15">
        <text>(2R)-2,3-bisphosphoglycerate + H2O = (2R)-2-phosphoglycerate + phosphate</text>
        <dbReference type="Rhea" id="RHEA:27381"/>
        <dbReference type="ChEBI" id="CHEBI:15377"/>
        <dbReference type="ChEBI" id="CHEBI:43474"/>
        <dbReference type="ChEBI" id="CHEBI:58248"/>
        <dbReference type="ChEBI" id="CHEBI:58289"/>
        <dbReference type="EC" id="3.1.3.80"/>
    </reaction>
    <physiologicalReaction direction="left-to-right" evidence="15">
        <dbReference type="Rhea" id="RHEA:27382"/>
    </physiologicalReaction>
</comment>
<organism evidence="18 19">
    <name type="scientific">Amphibalanus amphitrite</name>
    <name type="common">Striped barnacle</name>
    <name type="synonym">Balanus amphitrite</name>
    <dbReference type="NCBI Taxonomy" id="1232801"/>
    <lineage>
        <taxon>Eukaryota</taxon>
        <taxon>Metazoa</taxon>
        <taxon>Ecdysozoa</taxon>
        <taxon>Arthropoda</taxon>
        <taxon>Crustacea</taxon>
        <taxon>Multicrustacea</taxon>
        <taxon>Cirripedia</taxon>
        <taxon>Thoracica</taxon>
        <taxon>Thoracicalcarea</taxon>
        <taxon>Balanomorpha</taxon>
        <taxon>Balanoidea</taxon>
        <taxon>Balanidae</taxon>
        <taxon>Amphibalaninae</taxon>
        <taxon>Amphibalanus</taxon>
    </lineage>
</organism>
<evidence type="ECO:0000313" key="19">
    <source>
        <dbReference type="Proteomes" id="UP000440578"/>
    </source>
</evidence>
<dbReference type="GO" id="GO:0005886">
    <property type="term" value="C:plasma membrane"/>
    <property type="evidence" value="ECO:0007669"/>
    <property type="project" value="UniProtKB-SubCell"/>
</dbReference>
<sequence>MGLLGVLIAGLLYHTCVIAQDDSQACYATVGEPYTHFGTKTPYSVVLNKDDSEVKFPGCRPAQFWLTARHGTRYPGEDDIELMARRLPELQQTALKNAAEGRGELCEQDLTNIRSWSLAFDVTMENNLTPSGERELFDMAKRFQRRFPTLLGPPYSPEKHKFQSTVKQRARESGRFFAKGLFGDQPVEFPKSEKNHPLLQFYKTCNRWRELIDDSEASRHERYTFQNSTHMLGTIDHVSRRLGFTSNMSYADVRLIYDICRYDKTLHPDRVSAWCAAFSEQDLKVMEFDMDLEYYWVDSYGYELNYRQACPQVKDFITKFNAVRSSPERQPLANMYFSHLGGVLKFITLLGVFNDTRPLTSADFGTPHAFRSSLASAFATNVALVLFECSDGYRVATYVQEHPTELPGCGSLLCPLDELAQRYRSAVESCDLEGMCAAAGWLAKAWNTALWALPALAALV</sequence>
<comment type="catalytic activity">
    <reaction evidence="13">
        <text>1D-myo-inositol 1,2,4,5,6-pentakisphosphate + H2O = 1D-myo-inositol 1,2,5,6-tetrakisphosphate + phosphate</text>
        <dbReference type="Rhea" id="RHEA:77115"/>
        <dbReference type="ChEBI" id="CHEBI:15377"/>
        <dbReference type="ChEBI" id="CHEBI:43474"/>
        <dbReference type="ChEBI" id="CHEBI:57798"/>
        <dbReference type="ChEBI" id="CHEBI:195535"/>
        <dbReference type="EC" id="3.1.3.62"/>
    </reaction>
    <physiologicalReaction direction="left-to-right" evidence="13">
        <dbReference type="Rhea" id="RHEA:77116"/>
    </physiologicalReaction>
</comment>
<feature type="signal peptide" evidence="17">
    <location>
        <begin position="1"/>
        <end position="19"/>
    </location>
</feature>
<keyword evidence="8" id="KW-0378">Hydrolase</keyword>
<keyword evidence="9" id="KW-0472">Membrane</keyword>
<protein>
    <recommendedName>
        <fullName evidence="5">Multiple inositol polyphosphate phosphatase 1</fullName>
        <ecNumber evidence="4">3.1.3.62</ecNumber>
        <ecNumber evidence="3">3.1.3.80</ecNumber>
    </recommendedName>
    <alternativeName>
        <fullName evidence="11">2,3-bisphosphoglycerate 3-phosphatase</fullName>
    </alternativeName>
</protein>
<evidence type="ECO:0000256" key="1">
    <source>
        <dbReference type="ARBA" id="ARBA00004236"/>
    </source>
</evidence>
<dbReference type="FunFam" id="3.40.50.1240:FF:000014">
    <property type="entry name" value="Multiple inositol polyphosphate phosphatase 1"/>
    <property type="match status" value="1"/>
</dbReference>
<dbReference type="InterPro" id="IPR029033">
    <property type="entry name" value="His_PPase_superfam"/>
</dbReference>
<dbReference type="GO" id="GO:0003993">
    <property type="term" value="F:acid phosphatase activity"/>
    <property type="evidence" value="ECO:0007669"/>
    <property type="project" value="TreeGrafter"/>
</dbReference>
<dbReference type="InterPro" id="IPR000560">
    <property type="entry name" value="His_Pase_clade-2"/>
</dbReference>
<dbReference type="InterPro" id="IPR016274">
    <property type="entry name" value="Histidine_acid_Pase_euk"/>
</dbReference>
<evidence type="ECO:0000256" key="6">
    <source>
        <dbReference type="ARBA" id="ARBA00022475"/>
    </source>
</evidence>
<evidence type="ECO:0000256" key="11">
    <source>
        <dbReference type="ARBA" id="ARBA00031642"/>
    </source>
</evidence>
<evidence type="ECO:0000256" key="8">
    <source>
        <dbReference type="ARBA" id="ARBA00022801"/>
    </source>
</evidence>
<dbReference type="PIRSF" id="PIRSF000894">
    <property type="entry name" value="Acid_phosphatase"/>
    <property type="match status" value="1"/>
</dbReference>
<keyword evidence="10" id="KW-0325">Glycoprotein</keyword>
<feature type="disulfide bond" evidence="16">
    <location>
        <begin position="59"/>
        <end position="389"/>
    </location>
</feature>
<dbReference type="Pfam" id="PF00328">
    <property type="entry name" value="His_Phos_2"/>
    <property type="match status" value="1"/>
</dbReference>
<dbReference type="OrthoDB" id="6509975at2759"/>
<evidence type="ECO:0000256" key="16">
    <source>
        <dbReference type="PIRSR" id="PIRSR000894-2"/>
    </source>
</evidence>
<comment type="catalytic activity">
    <reaction evidence="14">
        <text>1D-myo-inositol hexakisphosphate + H2O = 1D-myo-inositol 1,2,4,5,6-pentakisphosphate + phosphate</text>
        <dbReference type="Rhea" id="RHEA:16989"/>
        <dbReference type="ChEBI" id="CHEBI:15377"/>
        <dbReference type="ChEBI" id="CHEBI:43474"/>
        <dbReference type="ChEBI" id="CHEBI:57798"/>
        <dbReference type="ChEBI" id="CHEBI:58130"/>
        <dbReference type="EC" id="3.1.3.62"/>
    </reaction>
    <physiologicalReaction direction="left-to-right" evidence="14">
        <dbReference type="Rhea" id="RHEA:16990"/>
    </physiologicalReaction>
</comment>
<feature type="disulfide bond" evidence="16">
    <location>
        <begin position="260"/>
        <end position="275"/>
    </location>
</feature>
<dbReference type="GO" id="GO:0034417">
    <property type="term" value="F:bisphosphoglycerate 3-phosphatase activity"/>
    <property type="evidence" value="ECO:0007669"/>
    <property type="project" value="UniProtKB-EC"/>
</dbReference>
<dbReference type="Proteomes" id="UP000440578">
    <property type="component" value="Unassembled WGS sequence"/>
</dbReference>
<name>A0A6A4VJH3_AMPAM</name>
<evidence type="ECO:0000256" key="14">
    <source>
        <dbReference type="ARBA" id="ARBA00043691"/>
    </source>
</evidence>
<evidence type="ECO:0000256" key="17">
    <source>
        <dbReference type="SAM" id="SignalP"/>
    </source>
</evidence>
<evidence type="ECO:0000256" key="5">
    <source>
        <dbReference type="ARBA" id="ARBA00018097"/>
    </source>
</evidence>
<accession>A0A6A4VJH3</accession>